<dbReference type="EMBL" id="KV440992">
    <property type="protein sequence ID" value="OAD69135.1"/>
    <property type="molecule type" value="Genomic_DNA"/>
</dbReference>
<keyword evidence="2" id="KW-1185">Reference proteome</keyword>
<proteinExistence type="predicted"/>
<reference evidence="2" key="1">
    <citation type="submission" date="2015-06" db="EMBL/GenBank/DDBJ databases">
        <title>Expansion of signal transduction pathways in fungi by whole-genome duplication.</title>
        <authorList>
            <consortium name="DOE Joint Genome Institute"/>
            <person name="Corrochano L.M."/>
            <person name="Kuo A."/>
            <person name="Marcet-Houben M."/>
            <person name="Polaino S."/>
            <person name="Salamov A."/>
            <person name="Villalobos J.M."/>
            <person name="Alvarez M.I."/>
            <person name="Avalos J."/>
            <person name="Benito E.P."/>
            <person name="Benoit I."/>
            <person name="Burger G."/>
            <person name="Camino L.P."/>
            <person name="Canovas D."/>
            <person name="Cerda-Olmedo E."/>
            <person name="Cheng J.-F."/>
            <person name="Dominguez A."/>
            <person name="Elias M."/>
            <person name="Eslava A.P."/>
            <person name="Glaser F."/>
            <person name="Grimwood J."/>
            <person name="Gutierrez G."/>
            <person name="Heitman J."/>
            <person name="Henrissat B."/>
            <person name="Iturriaga E.A."/>
            <person name="Lang B.F."/>
            <person name="Lavin J.L."/>
            <person name="Lee S."/>
            <person name="Li W."/>
            <person name="Lindquist E."/>
            <person name="Lopez-Garcia S."/>
            <person name="Luque E.M."/>
            <person name="Marcos A.T."/>
            <person name="Martin J."/>
            <person name="McCluskey K."/>
            <person name="Medina H.R."/>
            <person name="Miralles-Duran A."/>
            <person name="Miyazaki A."/>
            <person name="Munoz-Torres E."/>
            <person name="Oguiza J.A."/>
            <person name="Ohm R."/>
            <person name="Olmedo M."/>
            <person name="Orejas M."/>
            <person name="Ortiz-Castellanos L."/>
            <person name="Pisabarro A.G."/>
            <person name="Rodriguez-Romero J."/>
            <person name="Ruiz-Herrera J."/>
            <person name="Ruiz-Vazquez R."/>
            <person name="Sanz C."/>
            <person name="Schackwitz W."/>
            <person name="Schmutz J."/>
            <person name="Shahriari M."/>
            <person name="Shelest E."/>
            <person name="Silva-Franco F."/>
            <person name="Soanes D."/>
            <person name="Syed K."/>
            <person name="Tagua V.G."/>
            <person name="Talbot N.J."/>
            <person name="Thon M."/>
            <person name="De vries R.P."/>
            <person name="Wiebenga A."/>
            <person name="Yadav J.S."/>
            <person name="Braun E.L."/>
            <person name="Baker S."/>
            <person name="Garre V."/>
            <person name="Horwitz B."/>
            <person name="Torres-Martinez S."/>
            <person name="Idnurm A."/>
            <person name="Herrera-Estrella A."/>
            <person name="Gabaldon T."/>
            <person name="Grigoriev I.V."/>
        </authorList>
    </citation>
    <scope>NUCLEOTIDE SEQUENCE [LARGE SCALE GENOMIC DNA]</scope>
    <source>
        <strain evidence="2">NRRL 1555(-)</strain>
    </source>
</reference>
<accession>A0A162WMT2</accession>
<gene>
    <name evidence="1" type="ORF">PHYBLDRAFT_149535</name>
</gene>
<evidence type="ECO:0000313" key="2">
    <source>
        <dbReference type="Proteomes" id="UP000077315"/>
    </source>
</evidence>
<dbReference type="GeneID" id="28993196"/>
<dbReference type="Proteomes" id="UP000077315">
    <property type="component" value="Unassembled WGS sequence"/>
</dbReference>
<sequence length="61" mass="6798">MAIEGKSSFREDLKEKGVEARVLGSEESCHPLRDQTTGLIWGVDERLEPTNLKGTLPCNRV</sequence>
<name>A0A162WMT2_PHYB8</name>
<evidence type="ECO:0000313" key="1">
    <source>
        <dbReference type="EMBL" id="OAD69135.1"/>
    </source>
</evidence>
<dbReference type="RefSeq" id="XP_018287175.1">
    <property type="nucleotide sequence ID" value="XM_018432290.1"/>
</dbReference>
<dbReference type="AlphaFoldDB" id="A0A162WMT2"/>
<dbReference type="VEuPathDB" id="FungiDB:PHYBLDRAFT_149535"/>
<dbReference type="InParanoid" id="A0A162WMT2"/>
<protein>
    <submittedName>
        <fullName evidence="1">Uncharacterized protein</fullName>
    </submittedName>
</protein>
<organism evidence="1 2">
    <name type="scientific">Phycomyces blakesleeanus (strain ATCC 8743b / DSM 1359 / FGSC 10004 / NBRC 33097 / NRRL 1555)</name>
    <dbReference type="NCBI Taxonomy" id="763407"/>
    <lineage>
        <taxon>Eukaryota</taxon>
        <taxon>Fungi</taxon>
        <taxon>Fungi incertae sedis</taxon>
        <taxon>Mucoromycota</taxon>
        <taxon>Mucoromycotina</taxon>
        <taxon>Mucoromycetes</taxon>
        <taxon>Mucorales</taxon>
        <taxon>Phycomycetaceae</taxon>
        <taxon>Phycomyces</taxon>
    </lineage>
</organism>